<name>A0A163EZ72_DIDRA</name>
<feature type="compositionally biased region" description="Polar residues" evidence="1">
    <location>
        <begin position="15"/>
        <end position="28"/>
    </location>
</feature>
<evidence type="ECO:0008006" key="4">
    <source>
        <dbReference type="Google" id="ProtNLM"/>
    </source>
</evidence>
<evidence type="ECO:0000313" key="3">
    <source>
        <dbReference type="Proteomes" id="UP000076837"/>
    </source>
</evidence>
<sequence length="803" mass="88629">MTPPQDATPTPPNLPQSVEASATPSRQRATPPRQPATPLRQPATPPRQPATPPRQPATPPRQPASLPYRRSNPSLSKLFESTTTLSTLSHSRPGSGTATPTASTAPAPGSVFSPGARSSGTATPSSLPPGVSDEYRTLVQRAFVPHVAVLADAETEKLIRGKGLTGGLLDLLRPFGELVPGKVTVRDSIGASKSHVDFGVRFVAVEDAYPDLRGGQRASADSTPPPRRTGGDVSQIEQVVDRHVQYSELNHQDPTSDYMAKPEPSRQTESSASPFYTLYLRRLLSGLPIVPHETFAHPVAGIIAISSSNPHPIEELRRLYNRQHDGDLRFPQWVENDFLRYYLLVHDEENGDIAKSNQTFDSMKRHFGLHCHLLRLKSQECIPSDDDSVRLPTCEWISAAEELAEIQKRETTDDITDPTPYFPDSDISSLRTFIRELVTQSIIPNMERSVATWNEQILSRRRGLSGRFMSLSKRWTPFGSSRNSASASPSSNSNYDSLQGFYRPDAPEAIMRRLADYCFMLRDWKLALSTYDILRTDFQNDKAWRHFAGASEMAALSALMAPTPLSSKNRTENIDAWIEAASYSYTDRQRSAAPYYALRTLALSTEILRLRGSSAADDAARWGTRILETGLVGSTGHALVTERIAACYSIRTGIGTYRLGSRRRKAALWAVLAAEAWWRLDRSQQAEKCLDTALRLYHTRAETRDGAAVKLPFDEMQRFIDDLRQQILGLRLANQGFAAGPHEPEDAHGKPAVELDVVAETLDKSPRAHRKSWMAPASAGDAGPLSPALERGEKSDPLAEGFE</sequence>
<reference evidence="2 3" key="1">
    <citation type="journal article" date="2016" name="Sci. Rep.">
        <title>Draft genome sequencing and secretome analysis of fungal phytopathogen Ascochyta rabiei provides insight into the necrotrophic effector repertoire.</title>
        <authorList>
            <person name="Verma S."/>
            <person name="Gazara R.K."/>
            <person name="Nizam S."/>
            <person name="Parween S."/>
            <person name="Chattopadhyay D."/>
            <person name="Verma P.K."/>
        </authorList>
    </citation>
    <scope>NUCLEOTIDE SEQUENCE [LARGE SCALE GENOMIC DNA]</scope>
    <source>
        <strain evidence="2 3">ArDII</strain>
    </source>
</reference>
<feature type="region of interest" description="Disordered" evidence="1">
    <location>
        <begin position="1"/>
        <end position="130"/>
    </location>
</feature>
<organism evidence="2 3">
    <name type="scientific">Didymella rabiei</name>
    <name type="common">Chickpea ascochyta blight fungus</name>
    <name type="synonym">Mycosphaerella rabiei</name>
    <dbReference type="NCBI Taxonomy" id="5454"/>
    <lineage>
        <taxon>Eukaryota</taxon>
        <taxon>Fungi</taxon>
        <taxon>Dikarya</taxon>
        <taxon>Ascomycota</taxon>
        <taxon>Pezizomycotina</taxon>
        <taxon>Dothideomycetes</taxon>
        <taxon>Pleosporomycetidae</taxon>
        <taxon>Pleosporales</taxon>
        <taxon>Pleosporineae</taxon>
        <taxon>Didymellaceae</taxon>
        <taxon>Ascochyta</taxon>
    </lineage>
</organism>
<dbReference type="Proteomes" id="UP000076837">
    <property type="component" value="Unassembled WGS sequence"/>
</dbReference>
<comment type="caution">
    <text evidence="2">The sequence shown here is derived from an EMBL/GenBank/DDBJ whole genome shotgun (WGS) entry which is preliminary data.</text>
</comment>
<gene>
    <name evidence="2" type="ORF">ST47_g4827</name>
</gene>
<dbReference type="GO" id="GO:1990072">
    <property type="term" value="C:TRAPPIII protein complex"/>
    <property type="evidence" value="ECO:0007669"/>
    <property type="project" value="TreeGrafter"/>
</dbReference>
<evidence type="ECO:0000313" key="2">
    <source>
        <dbReference type="EMBL" id="KZM24030.1"/>
    </source>
</evidence>
<proteinExistence type="predicted"/>
<keyword evidence="3" id="KW-1185">Reference proteome</keyword>
<dbReference type="Pfam" id="PF12739">
    <property type="entry name" value="TRAPPC-Trs85"/>
    <property type="match status" value="1"/>
</dbReference>
<protein>
    <recommendedName>
        <fullName evidence="4">Transport</fullName>
    </recommendedName>
</protein>
<dbReference type="PANTHER" id="PTHR12975">
    <property type="entry name" value="TRANSPORT PROTEIN TRAPP"/>
    <property type="match status" value="1"/>
</dbReference>
<feature type="compositionally biased region" description="Polar residues" evidence="1">
    <location>
        <begin position="116"/>
        <end position="125"/>
    </location>
</feature>
<dbReference type="STRING" id="5454.A0A163EZ72"/>
<dbReference type="AlphaFoldDB" id="A0A163EZ72"/>
<accession>A0A163EZ72</accession>
<dbReference type="EMBL" id="JYNV01000179">
    <property type="protein sequence ID" value="KZM24030.1"/>
    <property type="molecule type" value="Genomic_DNA"/>
</dbReference>
<dbReference type="InterPro" id="IPR024420">
    <property type="entry name" value="TRAPP_III_complex_Trs85"/>
</dbReference>
<feature type="region of interest" description="Disordered" evidence="1">
    <location>
        <begin position="250"/>
        <end position="271"/>
    </location>
</feature>
<dbReference type="PANTHER" id="PTHR12975:SF6">
    <property type="entry name" value="TRAFFICKING PROTEIN PARTICLE COMPLEX SUBUNIT 8"/>
    <property type="match status" value="1"/>
</dbReference>
<feature type="compositionally biased region" description="Low complexity" evidence="1">
    <location>
        <begin position="74"/>
        <end position="110"/>
    </location>
</feature>
<feature type="region of interest" description="Disordered" evidence="1">
    <location>
        <begin position="766"/>
        <end position="803"/>
    </location>
</feature>
<feature type="compositionally biased region" description="Pro residues" evidence="1">
    <location>
        <begin position="43"/>
        <end position="62"/>
    </location>
</feature>
<evidence type="ECO:0000256" key="1">
    <source>
        <dbReference type="SAM" id="MobiDB-lite"/>
    </source>
</evidence>
<feature type="region of interest" description="Disordered" evidence="1">
    <location>
        <begin position="213"/>
        <end position="235"/>
    </location>
</feature>